<gene>
    <name evidence="1" type="ORF">E3W66_04310</name>
</gene>
<evidence type="ECO:0000313" key="1">
    <source>
        <dbReference type="EMBL" id="TFH69156.1"/>
    </source>
</evidence>
<dbReference type="AlphaFoldDB" id="A0A4Y8UK20"/>
<dbReference type="Proteomes" id="UP000298133">
    <property type="component" value="Unassembled WGS sequence"/>
</dbReference>
<dbReference type="OrthoDB" id="6370236at2"/>
<name>A0A4Y8UK20_9GAMM</name>
<reference evidence="1 2" key="1">
    <citation type="submission" date="2019-03" db="EMBL/GenBank/DDBJ databases">
        <title>Draft genome of Gammaproteobacteria bacterium LSUCC0057, a member of the SAR92 clade.</title>
        <authorList>
            <person name="Lanclos V.C."/>
            <person name="Doiron C."/>
            <person name="Henson M.W."/>
            <person name="Thrash J.C."/>
        </authorList>
    </citation>
    <scope>NUCLEOTIDE SEQUENCE [LARGE SCALE GENOMIC DNA]</scope>
    <source>
        <strain evidence="1 2">LSUCC0057</strain>
    </source>
</reference>
<accession>A0A4Y8UK20</accession>
<proteinExistence type="predicted"/>
<comment type="caution">
    <text evidence="1">The sequence shown here is derived from an EMBL/GenBank/DDBJ whole genome shotgun (WGS) entry which is preliminary data.</text>
</comment>
<sequence>MPLTRLELVMLDTGEIALRRSDDDAALVEIKFAQELLDFIADDQLDIAKVMIDAGIARVTELQSESAPIADELFETPSTLH</sequence>
<keyword evidence="2" id="KW-1185">Reference proteome</keyword>
<protein>
    <submittedName>
        <fullName evidence="1">Uncharacterized protein</fullName>
    </submittedName>
</protein>
<organism evidence="1 2">
    <name type="scientific">Gammaproteobacteria bacterium LSUCC0057</name>
    <dbReference type="NCBI Taxonomy" id="2559237"/>
    <lineage>
        <taxon>Bacteria</taxon>
        <taxon>Pseudomonadati</taxon>
        <taxon>Pseudomonadota</taxon>
        <taxon>Gammaproteobacteria</taxon>
        <taxon>Cellvibrionales</taxon>
        <taxon>Porticoccaceae</taxon>
        <taxon>SAR92 clade</taxon>
    </lineage>
</organism>
<dbReference type="EMBL" id="SPIA01000001">
    <property type="protein sequence ID" value="TFH69156.1"/>
    <property type="molecule type" value="Genomic_DNA"/>
</dbReference>
<evidence type="ECO:0000313" key="2">
    <source>
        <dbReference type="Proteomes" id="UP000298133"/>
    </source>
</evidence>